<evidence type="ECO:0000313" key="9">
    <source>
        <dbReference type="Proteomes" id="UP000183954"/>
    </source>
</evidence>
<dbReference type="STRING" id="1121420.SAMN02746098_04080"/>
<evidence type="ECO:0000256" key="5">
    <source>
        <dbReference type="ARBA" id="ARBA00023295"/>
    </source>
</evidence>
<keyword evidence="9" id="KW-1185">Reference proteome</keyword>
<dbReference type="PANTHER" id="PTHR30480:SF13">
    <property type="entry name" value="BETA-HEXOSAMINIDASE"/>
    <property type="match status" value="1"/>
</dbReference>
<dbReference type="RefSeq" id="WP_073031707.1">
    <property type="nucleotide sequence ID" value="NZ_FQXJ01000018.1"/>
</dbReference>
<keyword evidence="4" id="KW-0378">Hydrolase</keyword>
<dbReference type="EMBL" id="FQXJ01000018">
    <property type="protein sequence ID" value="SHI43565.1"/>
    <property type="molecule type" value="Genomic_DNA"/>
</dbReference>
<proteinExistence type="inferred from homology"/>
<evidence type="ECO:0000259" key="7">
    <source>
        <dbReference type="Pfam" id="PF00933"/>
    </source>
</evidence>
<evidence type="ECO:0000313" key="8">
    <source>
        <dbReference type="EMBL" id="SHI43565.1"/>
    </source>
</evidence>
<dbReference type="GO" id="GO:0004563">
    <property type="term" value="F:beta-N-acetylhexosaminidase activity"/>
    <property type="evidence" value="ECO:0007669"/>
    <property type="project" value="UniProtKB-EC"/>
</dbReference>
<dbReference type="PANTHER" id="PTHR30480">
    <property type="entry name" value="BETA-HEXOSAMINIDASE-RELATED"/>
    <property type="match status" value="1"/>
</dbReference>
<evidence type="ECO:0000256" key="4">
    <source>
        <dbReference type="ARBA" id="ARBA00022801"/>
    </source>
</evidence>
<feature type="region of interest" description="Disordered" evidence="6">
    <location>
        <begin position="35"/>
        <end position="55"/>
    </location>
</feature>
<dbReference type="GO" id="GO:0005975">
    <property type="term" value="P:carbohydrate metabolic process"/>
    <property type="evidence" value="ECO:0007669"/>
    <property type="project" value="InterPro"/>
</dbReference>
<organism evidence="8 9">
    <name type="scientific">Desulfosporosinus lacus DSM 15449</name>
    <dbReference type="NCBI Taxonomy" id="1121420"/>
    <lineage>
        <taxon>Bacteria</taxon>
        <taxon>Bacillati</taxon>
        <taxon>Bacillota</taxon>
        <taxon>Clostridia</taxon>
        <taxon>Eubacteriales</taxon>
        <taxon>Desulfitobacteriaceae</taxon>
        <taxon>Desulfosporosinus</taxon>
    </lineage>
</organism>
<feature type="compositionally biased region" description="Polar residues" evidence="6">
    <location>
        <begin position="38"/>
        <end position="55"/>
    </location>
</feature>
<evidence type="ECO:0000256" key="6">
    <source>
        <dbReference type="SAM" id="MobiDB-lite"/>
    </source>
</evidence>
<accession>A0A1M6B4D7</accession>
<dbReference type="InterPro" id="IPR001764">
    <property type="entry name" value="Glyco_hydro_3_N"/>
</dbReference>
<dbReference type="InterPro" id="IPR017853">
    <property type="entry name" value="GH"/>
</dbReference>
<comment type="similarity">
    <text evidence="2">Belongs to the glycosyl hydrolase 3 family.</text>
</comment>
<dbReference type="EC" id="3.2.1.52" evidence="3"/>
<dbReference type="Pfam" id="PF00933">
    <property type="entry name" value="Glyco_hydro_3"/>
    <property type="match status" value="1"/>
</dbReference>
<dbReference type="OrthoDB" id="9805821at2"/>
<dbReference type="InterPro" id="IPR036962">
    <property type="entry name" value="Glyco_hydro_3_N_sf"/>
</dbReference>
<dbReference type="InterPro" id="IPR050226">
    <property type="entry name" value="NagZ_Beta-hexosaminidase"/>
</dbReference>
<sequence>MRKRYLILITAVVAASIIGYAGILNSRIINESKPADQIGQNKPPDNNSDGNTATDPVQAQINTMSLEEKVGQLVMVGINGYENDANSIQLIKNHHVGGFVLLKQNVKDTKQMLALINSLKDTNSVNKIPLFLAIDEEGGRISRMPDEFMKIPSSQRIGELNNSELSYQLGGILGDELKSFGLNMDFAPVLDVNSNPKNPVIGDRAFGNEPSLVRKLGIQTMKGLQSRNIISVVKHFPGHGDTSVDSHVGLPTVNHDLDRLNSLELVPFEAAIENNAEAIMMAHILLPKIDSHNPASFSEKIISDLLRKDLNFKGVVITDDITMGAVVNNYDIGEVAVKSINAGSDIVLVCHDYLKEEAVIKAIQKAAENGNISMDRIDQSVYRILTLKLKYAVTDRVVKSVDPQIINNKINALFRDFPSLKG</sequence>
<dbReference type="Proteomes" id="UP000183954">
    <property type="component" value="Unassembled WGS sequence"/>
</dbReference>
<dbReference type="NCBIfam" id="NF003740">
    <property type="entry name" value="PRK05337.1"/>
    <property type="match status" value="1"/>
</dbReference>
<evidence type="ECO:0000256" key="3">
    <source>
        <dbReference type="ARBA" id="ARBA00012663"/>
    </source>
</evidence>
<gene>
    <name evidence="8" type="ORF">SAMN02746098_04080</name>
</gene>
<dbReference type="PROSITE" id="PS00775">
    <property type="entry name" value="GLYCOSYL_HYDROL_F3"/>
    <property type="match status" value="1"/>
</dbReference>
<protein>
    <recommendedName>
        <fullName evidence="3">beta-N-acetylhexosaminidase</fullName>
        <ecNumber evidence="3">3.2.1.52</ecNumber>
    </recommendedName>
</protein>
<evidence type="ECO:0000256" key="2">
    <source>
        <dbReference type="ARBA" id="ARBA00005336"/>
    </source>
</evidence>
<comment type="catalytic activity">
    <reaction evidence="1">
        <text>Hydrolysis of terminal non-reducing N-acetyl-D-hexosamine residues in N-acetyl-beta-D-hexosaminides.</text>
        <dbReference type="EC" id="3.2.1.52"/>
    </reaction>
</comment>
<feature type="domain" description="Glycoside hydrolase family 3 N-terminal" evidence="7">
    <location>
        <begin position="66"/>
        <end position="387"/>
    </location>
</feature>
<name>A0A1M6B4D7_9FIRM</name>
<keyword evidence="5" id="KW-0326">Glycosidase</keyword>
<dbReference type="SUPFAM" id="SSF51445">
    <property type="entry name" value="(Trans)glycosidases"/>
    <property type="match status" value="1"/>
</dbReference>
<dbReference type="AlphaFoldDB" id="A0A1M6B4D7"/>
<dbReference type="Gene3D" id="3.20.20.300">
    <property type="entry name" value="Glycoside hydrolase, family 3, N-terminal domain"/>
    <property type="match status" value="1"/>
</dbReference>
<reference evidence="9" key="1">
    <citation type="submission" date="2016-11" db="EMBL/GenBank/DDBJ databases">
        <authorList>
            <person name="Varghese N."/>
            <person name="Submissions S."/>
        </authorList>
    </citation>
    <scope>NUCLEOTIDE SEQUENCE [LARGE SCALE GENOMIC DNA]</scope>
    <source>
        <strain evidence="9">DSM 15449</strain>
    </source>
</reference>
<evidence type="ECO:0000256" key="1">
    <source>
        <dbReference type="ARBA" id="ARBA00001231"/>
    </source>
</evidence>
<dbReference type="GO" id="GO:0009254">
    <property type="term" value="P:peptidoglycan turnover"/>
    <property type="evidence" value="ECO:0007669"/>
    <property type="project" value="TreeGrafter"/>
</dbReference>
<dbReference type="InterPro" id="IPR019800">
    <property type="entry name" value="Glyco_hydro_3_AS"/>
</dbReference>